<evidence type="ECO:0000313" key="4">
    <source>
        <dbReference type="Proteomes" id="UP000693970"/>
    </source>
</evidence>
<feature type="compositionally biased region" description="Basic and acidic residues" evidence="1">
    <location>
        <begin position="479"/>
        <end position="488"/>
    </location>
</feature>
<reference evidence="3" key="1">
    <citation type="journal article" date="2021" name="Sci. Rep.">
        <title>Diploid genomic architecture of Nitzschia inconspicua, an elite biomass production diatom.</title>
        <authorList>
            <person name="Oliver A."/>
            <person name="Podell S."/>
            <person name="Pinowska A."/>
            <person name="Traller J.C."/>
            <person name="Smith S.R."/>
            <person name="McClure R."/>
            <person name="Beliaev A."/>
            <person name="Bohutskyi P."/>
            <person name="Hill E.A."/>
            <person name="Rabines A."/>
            <person name="Zheng H."/>
            <person name="Allen L.Z."/>
            <person name="Kuo A."/>
            <person name="Grigoriev I.V."/>
            <person name="Allen A.E."/>
            <person name="Hazlebeck D."/>
            <person name="Allen E.E."/>
        </authorList>
    </citation>
    <scope>NUCLEOTIDE SEQUENCE</scope>
    <source>
        <strain evidence="3">Hildebrandi</strain>
    </source>
</reference>
<gene>
    <name evidence="3" type="ORF">IV203_014573</name>
</gene>
<dbReference type="PANTHER" id="PTHR46732">
    <property type="entry name" value="ATP-DEPENDENT PROTEASE LA (LON) DOMAIN PROTEIN"/>
    <property type="match status" value="1"/>
</dbReference>
<keyword evidence="3" id="KW-0645">Protease</keyword>
<feature type="compositionally biased region" description="Acidic residues" evidence="1">
    <location>
        <begin position="84"/>
        <end position="101"/>
    </location>
</feature>
<keyword evidence="2" id="KW-0732">Signal</keyword>
<feature type="region of interest" description="Disordered" evidence="1">
    <location>
        <begin position="453"/>
        <end position="499"/>
    </location>
</feature>
<dbReference type="Proteomes" id="UP000693970">
    <property type="component" value="Unassembled WGS sequence"/>
</dbReference>
<reference evidence="3" key="2">
    <citation type="submission" date="2021-04" db="EMBL/GenBank/DDBJ databases">
        <authorList>
            <person name="Podell S."/>
        </authorList>
    </citation>
    <scope>NUCLEOTIDE SEQUENCE</scope>
    <source>
        <strain evidence="3">Hildebrandi</strain>
    </source>
</reference>
<evidence type="ECO:0000256" key="2">
    <source>
        <dbReference type="SAM" id="SignalP"/>
    </source>
</evidence>
<dbReference type="PANTHER" id="PTHR46732:SF8">
    <property type="entry name" value="ATP-DEPENDENT PROTEASE LA (LON) DOMAIN PROTEIN"/>
    <property type="match status" value="1"/>
</dbReference>
<feature type="signal peptide" evidence="2">
    <location>
        <begin position="1"/>
        <end position="26"/>
    </location>
</feature>
<dbReference type="GO" id="GO:0006508">
    <property type="term" value="P:proteolysis"/>
    <property type="evidence" value="ECO:0007669"/>
    <property type="project" value="UniProtKB-KW"/>
</dbReference>
<keyword evidence="4" id="KW-1185">Reference proteome</keyword>
<keyword evidence="3" id="KW-0378">Hydrolase</keyword>
<organism evidence="3 4">
    <name type="scientific">Nitzschia inconspicua</name>
    <dbReference type="NCBI Taxonomy" id="303405"/>
    <lineage>
        <taxon>Eukaryota</taxon>
        <taxon>Sar</taxon>
        <taxon>Stramenopiles</taxon>
        <taxon>Ochrophyta</taxon>
        <taxon>Bacillariophyta</taxon>
        <taxon>Bacillariophyceae</taxon>
        <taxon>Bacillariophycidae</taxon>
        <taxon>Bacillariales</taxon>
        <taxon>Bacillariaceae</taxon>
        <taxon>Nitzschia</taxon>
    </lineage>
</organism>
<sequence>MRGRCIVPLIVVAASSLILPEWKISAFVHTVIVNHHRDGTGTQQQQQQQQYHLSQSLHRSRQKSLSFVGTVASRTSLSRRWLAADDEEEDDDDDYDEEEEEEKKGPLSKGIDSVSWLPSVIGAKGDNVPITSAKKGNEILPLFPLGGFVYTPNTEHVLNIFEPRYRQMYTDILMNGSKRFVVVTSHPTEQGRFAQTGVLFELEDLKEVSEQTKDQIKYICNHKVTGRVTIHRVLNPEAWETRNTYLKIEGTIHDDSGKMAEGETSSTSEMLDRAGAVYGAVVEAATTKEENDLIKTFQELVNLQHELDEDVRFTKTAAASLAVKDGPGNDGLWQTIRLWQSFIEQRLLSRQNELQQEFQDKLKAFLKKEKGLKNDQLPSAIGFGDLSPELQRELQELQKRMAVELQPLVLESSLTMQKILEADGHAARCRLLKYFMTAELERLTTKKSLQGVFSSKGGSSDASLESSSFIPPEEMITDDDMKSAEKKSPTFYDEPDAFQ</sequence>
<evidence type="ECO:0000313" key="3">
    <source>
        <dbReference type="EMBL" id="KAG7357986.1"/>
    </source>
</evidence>
<feature type="chain" id="PRO_5039920247" evidence="2">
    <location>
        <begin position="27"/>
        <end position="499"/>
    </location>
</feature>
<protein>
    <submittedName>
        <fullName evidence="3">Lon family ATP-dependent protease</fullName>
    </submittedName>
</protein>
<accession>A0A9K3PSQ5</accession>
<dbReference type="AlphaFoldDB" id="A0A9K3PSQ5"/>
<dbReference type="OrthoDB" id="44735at2759"/>
<proteinExistence type="predicted"/>
<feature type="region of interest" description="Disordered" evidence="1">
    <location>
        <begin position="82"/>
        <end position="110"/>
    </location>
</feature>
<evidence type="ECO:0000256" key="1">
    <source>
        <dbReference type="SAM" id="MobiDB-lite"/>
    </source>
</evidence>
<feature type="compositionally biased region" description="Low complexity" evidence="1">
    <location>
        <begin position="454"/>
        <end position="468"/>
    </location>
</feature>
<comment type="caution">
    <text evidence="3">The sequence shown here is derived from an EMBL/GenBank/DDBJ whole genome shotgun (WGS) entry which is preliminary data.</text>
</comment>
<dbReference type="GO" id="GO:0008233">
    <property type="term" value="F:peptidase activity"/>
    <property type="evidence" value="ECO:0007669"/>
    <property type="project" value="UniProtKB-KW"/>
</dbReference>
<dbReference type="EMBL" id="JAGRRH010000014">
    <property type="protein sequence ID" value="KAG7357986.1"/>
    <property type="molecule type" value="Genomic_DNA"/>
</dbReference>
<name>A0A9K3PSQ5_9STRA</name>